<evidence type="ECO:0000259" key="2">
    <source>
        <dbReference type="Pfam" id="PF03551"/>
    </source>
</evidence>
<dbReference type="Pfam" id="PF03551">
    <property type="entry name" value="PadR"/>
    <property type="match status" value="1"/>
</dbReference>
<feature type="domain" description="Transcription regulator PadR N-terminal" evidence="2">
    <location>
        <begin position="7"/>
        <end position="79"/>
    </location>
</feature>
<dbReference type="EMBL" id="DYWO01000352">
    <property type="protein sequence ID" value="HJF50447.1"/>
    <property type="molecule type" value="Genomic_DNA"/>
</dbReference>
<evidence type="ECO:0000259" key="3">
    <source>
        <dbReference type="Pfam" id="PF10400"/>
    </source>
</evidence>
<dbReference type="SUPFAM" id="SSF46785">
    <property type="entry name" value="Winged helix' DNA-binding domain"/>
    <property type="match status" value="1"/>
</dbReference>
<feature type="domain" description="Transcription regulator PadR C-terminal" evidence="3">
    <location>
        <begin position="93"/>
        <end position="169"/>
    </location>
</feature>
<name>A0A921GPA6_9MICO</name>
<accession>A0A921GPA6</accession>
<organism evidence="4 5">
    <name type="scientific">Brachybacterium paraconglomeratum</name>
    <dbReference type="NCBI Taxonomy" id="173362"/>
    <lineage>
        <taxon>Bacteria</taxon>
        <taxon>Bacillati</taxon>
        <taxon>Actinomycetota</taxon>
        <taxon>Actinomycetes</taxon>
        <taxon>Micrococcales</taxon>
        <taxon>Dermabacteraceae</taxon>
        <taxon>Brachybacterium</taxon>
    </lineage>
</organism>
<evidence type="ECO:0000256" key="1">
    <source>
        <dbReference type="SAM" id="MobiDB-lite"/>
    </source>
</evidence>
<comment type="caution">
    <text evidence="4">The sequence shown here is derived from an EMBL/GenBank/DDBJ whole genome shotgun (WGS) entry which is preliminary data.</text>
</comment>
<dbReference type="InterPro" id="IPR005149">
    <property type="entry name" value="Tscrpt_reg_PadR_N"/>
</dbReference>
<reference evidence="4" key="2">
    <citation type="submission" date="2021-09" db="EMBL/GenBank/DDBJ databases">
        <authorList>
            <person name="Gilroy R."/>
        </authorList>
    </citation>
    <scope>NUCLEOTIDE SEQUENCE</scope>
    <source>
        <strain evidence="4">1647</strain>
    </source>
</reference>
<protein>
    <submittedName>
        <fullName evidence="4">PadR family transcriptional regulator</fullName>
    </submittedName>
</protein>
<reference evidence="4" key="1">
    <citation type="journal article" date="2021" name="PeerJ">
        <title>Extensive microbial diversity within the chicken gut microbiome revealed by metagenomics and culture.</title>
        <authorList>
            <person name="Gilroy R."/>
            <person name="Ravi A."/>
            <person name="Getino M."/>
            <person name="Pursley I."/>
            <person name="Horton D.L."/>
            <person name="Alikhan N.F."/>
            <person name="Baker D."/>
            <person name="Gharbi K."/>
            <person name="Hall N."/>
            <person name="Watson M."/>
            <person name="Adriaenssens E.M."/>
            <person name="Foster-Nyarko E."/>
            <person name="Jarju S."/>
            <person name="Secka A."/>
            <person name="Antonio M."/>
            <person name="Oren A."/>
            <person name="Chaudhuri R.R."/>
            <person name="La Ragione R."/>
            <person name="Hildebrand F."/>
            <person name="Pallen M.J."/>
        </authorList>
    </citation>
    <scope>NUCLEOTIDE SEQUENCE</scope>
    <source>
        <strain evidence="4">1647</strain>
    </source>
</reference>
<evidence type="ECO:0000313" key="5">
    <source>
        <dbReference type="Proteomes" id="UP000775129"/>
    </source>
</evidence>
<sequence>MSIRAAMLALLSAGEATTYQLRKSFDEATGQVQPVNIGQVSSTLSRLERDGCIERGPADPEDSTAGTWRLTGRGRDELEHWWESTVDRARPDRHELVLKLSLAVVVPGMDVTALVQRQRTATLSALHEATRARRGIAESDLAARLVLDHHLFAVEAELRWLDDVEGTLERAAARLDAPPEPAAARTAPRQEARR</sequence>
<dbReference type="InterPro" id="IPR036388">
    <property type="entry name" value="WH-like_DNA-bd_sf"/>
</dbReference>
<dbReference type="InterPro" id="IPR018309">
    <property type="entry name" value="Tscrpt_reg_PadR_C"/>
</dbReference>
<dbReference type="RefSeq" id="WP_012804263.1">
    <property type="nucleotide sequence ID" value="NZ_JBCLTI010000002.1"/>
</dbReference>
<proteinExistence type="predicted"/>
<dbReference type="AlphaFoldDB" id="A0A921GPA6"/>
<dbReference type="PANTHER" id="PTHR43252:SF6">
    <property type="entry name" value="NEGATIVE TRANSCRIPTION REGULATOR PADR"/>
    <property type="match status" value="1"/>
</dbReference>
<dbReference type="InterPro" id="IPR036390">
    <property type="entry name" value="WH_DNA-bd_sf"/>
</dbReference>
<dbReference type="Proteomes" id="UP000775129">
    <property type="component" value="Unassembled WGS sequence"/>
</dbReference>
<dbReference type="PANTHER" id="PTHR43252">
    <property type="entry name" value="TRANSCRIPTIONAL REGULATOR YQJI"/>
    <property type="match status" value="1"/>
</dbReference>
<dbReference type="Gene3D" id="1.10.10.10">
    <property type="entry name" value="Winged helix-like DNA-binding domain superfamily/Winged helix DNA-binding domain"/>
    <property type="match status" value="1"/>
</dbReference>
<dbReference type="Pfam" id="PF10400">
    <property type="entry name" value="Vir_act_alpha_C"/>
    <property type="match status" value="1"/>
</dbReference>
<evidence type="ECO:0000313" key="4">
    <source>
        <dbReference type="EMBL" id="HJF50447.1"/>
    </source>
</evidence>
<gene>
    <name evidence="4" type="ORF">K8W24_11745</name>
</gene>
<feature type="region of interest" description="Disordered" evidence="1">
    <location>
        <begin position="172"/>
        <end position="194"/>
    </location>
</feature>